<dbReference type="AlphaFoldDB" id="A0A5B7GAZ4"/>
<accession>A0A5B7GAZ4</accession>
<dbReference type="EMBL" id="VSRR010014622">
    <property type="protein sequence ID" value="MPC57241.1"/>
    <property type="molecule type" value="Genomic_DNA"/>
</dbReference>
<keyword evidence="2" id="KW-1185">Reference proteome</keyword>
<gene>
    <name evidence="1" type="ORF">E2C01_051219</name>
</gene>
<reference evidence="1 2" key="1">
    <citation type="submission" date="2019-05" db="EMBL/GenBank/DDBJ databases">
        <title>Another draft genome of Portunus trituberculatus and its Hox gene families provides insights of decapod evolution.</title>
        <authorList>
            <person name="Jeong J.-H."/>
            <person name="Song I."/>
            <person name="Kim S."/>
            <person name="Choi T."/>
            <person name="Kim D."/>
            <person name="Ryu S."/>
            <person name="Kim W."/>
        </authorList>
    </citation>
    <scope>NUCLEOTIDE SEQUENCE [LARGE SCALE GENOMIC DNA]</scope>
    <source>
        <tissue evidence="1">Muscle</tissue>
    </source>
</reference>
<evidence type="ECO:0000313" key="1">
    <source>
        <dbReference type="EMBL" id="MPC57241.1"/>
    </source>
</evidence>
<dbReference type="Proteomes" id="UP000324222">
    <property type="component" value="Unassembled WGS sequence"/>
</dbReference>
<organism evidence="1 2">
    <name type="scientific">Portunus trituberculatus</name>
    <name type="common">Swimming crab</name>
    <name type="synonym">Neptunus trituberculatus</name>
    <dbReference type="NCBI Taxonomy" id="210409"/>
    <lineage>
        <taxon>Eukaryota</taxon>
        <taxon>Metazoa</taxon>
        <taxon>Ecdysozoa</taxon>
        <taxon>Arthropoda</taxon>
        <taxon>Crustacea</taxon>
        <taxon>Multicrustacea</taxon>
        <taxon>Malacostraca</taxon>
        <taxon>Eumalacostraca</taxon>
        <taxon>Eucarida</taxon>
        <taxon>Decapoda</taxon>
        <taxon>Pleocyemata</taxon>
        <taxon>Brachyura</taxon>
        <taxon>Eubrachyura</taxon>
        <taxon>Portunoidea</taxon>
        <taxon>Portunidae</taxon>
        <taxon>Portuninae</taxon>
        <taxon>Portunus</taxon>
    </lineage>
</organism>
<evidence type="ECO:0000313" key="2">
    <source>
        <dbReference type="Proteomes" id="UP000324222"/>
    </source>
</evidence>
<name>A0A5B7GAZ4_PORTR</name>
<sequence>MCKRRGKRLWGASSCRETHEGVEASASRECITSIRVVLELRQVKMQPKRFTVHLMHVTMNGKKQDGLSTKILSTGSSPCRCEHFNVSHDEICHRMFLGKKYRAHLLSVSIFVQSTTPYPEHSLIVEMRFHLKGAVLLENNPVTLSSMHFDSPESFFRRVEITVNFLISSNPNVFTIRLEQNERVLLESIVSHTF</sequence>
<protein>
    <submittedName>
        <fullName evidence="1">Uncharacterized protein</fullName>
    </submittedName>
</protein>
<proteinExistence type="predicted"/>
<comment type="caution">
    <text evidence="1">The sequence shown here is derived from an EMBL/GenBank/DDBJ whole genome shotgun (WGS) entry which is preliminary data.</text>
</comment>